<dbReference type="Gene3D" id="3.40.50.300">
    <property type="entry name" value="P-loop containing nucleotide triphosphate hydrolases"/>
    <property type="match status" value="1"/>
</dbReference>
<feature type="region of interest" description="Disordered" evidence="2">
    <location>
        <begin position="1"/>
        <end position="20"/>
    </location>
</feature>
<dbReference type="AlphaFoldDB" id="A0A926VD60"/>
<evidence type="ECO:0000256" key="2">
    <source>
        <dbReference type="SAM" id="MobiDB-lite"/>
    </source>
</evidence>
<name>A0A926VD60_9CYAN</name>
<comment type="caution">
    <text evidence="3">The sequence shown here is derived from an EMBL/GenBank/DDBJ whole genome shotgun (WGS) entry which is preliminary data.</text>
</comment>
<sequence>MGRNNRRSTRSNQPLQQPSTVANLVKPDGAVSQNQNSSTVNPQSQEIQILQEKINELEFQLEVQKEESKAKEAEIIKREQELANKQAQAINGFKELEASARQEWVIQKEREIEAERERIVKVAEQEAEKIINTANTQAERVLKDAQKFEANAQNKADKIIEGAQNLANEHRQRAREQTIQEIQNRESELELRRKEFDAKQQSIEAKEENIRKLKRDLERKEEDLEDENNWLAEQKKKLQQKERELADRENNCSEEAVNNLRAEKAVIQQQLDVIQEESYRLRKELEKSKSILQAASGSPERLLQENTRLETKLQEYEQILDQYPSEAELAELRRRAEAAIDFEAMYRDLQARVDDLERIRRLQQIERVETESLRKERDTLKLLNEYLKEQIEDLERMLGNLKDKKIQAFANFAEMDSETDNATDNINRETVNNFNQLARQTRAWMANLPTREALEKGKAESTLFAHYYDEHTIQAFIASMASSRLIIIQGVSGTGKTSLPEYFSYAVGGKFARIEVQSSWRDKLDLVGSYNSFFRVFNESPFSRALYEAGTERYRKYPYFIVLDEMNLSRVEYYFADFLSIMEGRLEDREIELLNHDPTSGQLPKGLKLKNGAVRLPIPDNVWFIGTANTDESTYEITRKVYDRAQVLQIDEPFQQEKLPPTEAASLNILDFYNAKQKAIENFPNTDGVAAKVCIEEIGLALHEYFQVGYGQRLLDQLFIFLPTYRAAEGSLGKGLDHFIARKLLWQIQNRTDPNVRSGLQEVKDTIEQSFAKNTLGNASISLKLLDSEINKFKR</sequence>
<evidence type="ECO:0000313" key="4">
    <source>
        <dbReference type="Proteomes" id="UP000641646"/>
    </source>
</evidence>
<dbReference type="Proteomes" id="UP000641646">
    <property type="component" value="Unassembled WGS sequence"/>
</dbReference>
<feature type="coiled-coil region" evidence="1">
    <location>
        <begin position="47"/>
        <end position="277"/>
    </location>
</feature>
<evidence type="ECO:0000313" key="3">
    <source>
        <dbReference type="EMBL" id="MBD2180359.1"/>
    </source>
</evidence>
<dbReference type="EMBL" id="JACJPW010000007">
    <property type="protein sequence ID" value="MBD2180359.1"/>
    <property type="molecule type" value="Genomic_DNA"/>
</dbReference>
<reference evidence="3" key="1">
    <citation type="journal article" date="2015" name="ISME J.">
        <title>Draft Genome Sequence of Streptomyces incarnatus NRRL8089, which Produces the Nucleoside Antibiotic Sinefungin.</title>
        <authorList>
            <person name="Oshima K."/>
            <person name="Hattori M."/>
            <person name="Shimizu H."/>
            <person name="Fukuda K."/>
            <person name="Nemoto M."/>
            <person name="Inagaki K."/>
            <person name="Tamura T."/>
        </authorList>
    </citation>
    <scope>NUCLEOTIDE SEQUENCE</scope>
    <source>
        <strain evidence="3">FACHB-1375</strain>
    </source>
</reference>
<accession>A0A926VD60</accession>
<dbReference type="InterPro" id="IPR027417">
    <property type="entry name" value="P-loop_NTPase"/>
</dbReference>
<keyword evidence="4" id="KW-1185">Reference proteome</keyword>
<keyword evidence="1" id="KW-0175">Coiled coil</keyword>
<gene>
    <name evidence="3" type="ORF">H6G03_04410</name>
</gene>
<organism evidence="3 4">
    <name type="scientific">Aerosakkonema funiforme FACHB-1375</name>
    <dbReference type="NCBI Taxonomy" id="2949571"/>
    <lineage>
        <taxon>Bacteria</taxon>
        <taxon>Bacillati</taxon>
        <taxon>Cyanobacteriota</taxon>
        <taxon>Cyanophyceae</taxon>
        <taxon>Oscillatoriophycideae</taxon>
        <taxon>Aerosakkonematales</taxon>
        <taxon>Aerosakkonemataceae</taxon>
        <taxon>Aerosakkonema</taxon>
    </lineage>
</organism>
<feature type="coiled-coil region" evidence="1">
    <location>
        <begin position="339"/>
        <end position="411"/>
    </location>
</feature>
<evidence type="ECO:0000256" key="1">
    <source>
        <dbReference type="SAM" id="Coils"/>
    </source>
</evidence>
<proteinExistence type="predicted"/>
<dbReference type="SUPFAM" id="SSF52540">
    <property type="entry name" value="P-loop containing nucleoside triphosphate hydrolases"/>
    <property type="match status" value="1"/>
</dbReference>
<reference evidence="3" key="2">
    <citation type="submission" date="2020-08" db="EMBL/GenBank/DDBJ databases">
        <authorList>
            <person name="Chen M."/>
            <person name="Teng W."/>
            <person name="Zhao L."/>
            <person name="Hu C."/>
            <person name="Zhou Y."/>
            <person name="Han B."/>
            <person name="Song L."/>
            <person name="Shu W."/>
        </authorList>
    </citation>
    <scope>NUCLEOTIDE SEQUENCE</scope>
    <source>
        <strain evidence="3">FACHB-1375</strain>
    </source>
</reference>
<protein>
    <submittedName>
        <fullName evidence="3">AAA family ATPase</fullName>
    </submittedName>
</protein>
<dbReference type="RefSeq" id="WP_190462479.1">
    <property type="nucleotide sequence ID" value="NZ_JACJPW010000007.1"/>
</dbReference>
<feature type="compositionally biased region" description="Polar residues" evidence="2">
    <location>
        <begin position="10"/>
        <end position="20"/>
    </location>
</feature>